<name>A0A1S3J9N7_LINAN</name>
<keyword evidence="3" id="KW-0808">Transferase</keyword>
<dbReference type="InterPro" id="IPR009729">
    <property type="entry name" value="Gal-3-0_sulfotransfrase"/>
</dbReference>
<gene>
    <name evidence="12" type="primary">LOC106171347</name>
</gene>
<dbReference type="PANTHER" id="PTHR14647">
    <property type="entry name" value="GALACTOSE-3-O-SULFOTRANSFERASE"/>
    <property type="match status" value="1"/>
</dbReference>
<accession>A0A1S3J9N7</accession>
<dbReference type="InterPro" id="IPR027417">
    <property type="entry name" value="P-loop_NTPase"/>
</dbReference>
<evidence type="ECO:0000256" key="10">
    <source>
        <dbReference type="SAM" id="Phobius"/>
    </source>
</evidence>
<dbReference type="InParanoid" id="A0A1S3J9N7"/>
<evidence type="ECO:0000256" key="6">
    <source>
        <dbReference type="ARBA" id="ARBA00022989"/>
    </source>
</evidence>
<reference evidence="12" key="1">
    <citation type="submission" date="2025-08" db="UniProtKB">
        <authorList>
            <consortium name="RefSeq"/>
        </authorList>
    </citation>
    <scope>IDENTIFICATION</scope>
    <source>
        <tissue evidence="12">Gonads</tissue>
    </source>
</reference>
<evidence type="ECO:0000256" key="8">
    <source>
        <dbReference type="ARBA" id="ARBA00023136"/>
    </source>
</evidence>
<dbReference type="RefSeq" id="XP_013407110.1">
    <property type="nucleotide sequence ID" value="XM_013551656.1"/>
</dbReference>
<keyword evidence="6 10" id="KW-1133">Transmembrane helix</keyword>
<sequence>MAIYGFHIMAMSALGVLLLLVYMKYMESGDVAIRKTPRRECPYREDRGFTETVVTPSTQTPPSAAIPDAKRTSKVTNVLFLKTHKTAGSTVLNILMRFGEMRNLTFALGASPVLYRLGYPEKFLPGYALPLATGRYDMLCHHARYSSAMMDVVPIGTVFITILRHPVKLIESWFAFFKIAQRLHVDMDTFLEAPHKYYSQYGFVRGVNTAFTNPMLFDLGLDPIDSLNQTKVYDRILEIDEVFSLVMIAEYFDESLILLKDLLNWSFHDIVYFRQNSRKKTGDKTEIITLNRTRNIQITHGGDIKLYDHFNKTFWRRVHTFGVDRMQRELKQFDLEKQYWEKRCISKLASYGNITNKEFRPYETMVLGYELTPEMASDVNCVLMATTQLPFTRKIYRRMLNMNQLKSNVFNARLVQEGKPFAADTHVKT</sequence>
<evidence type="ECO:0000256" key="9">
    <source>
        <dbReference type="ARBA" id="ARBA00023180"/>
    </source>
</evidence>
<dbReference type="GO" id="GO:0009247">
    <property type="term" value="P:glycolipid biosynthetic process"/>
    <property type="evidence" value="ECO:0007669"/>
    <property type="project" value="InterPro"/>
</dbReference>
<dbReference type="KEGG" id="lak:106171347"/>
<keyword evidence="8 10" id="KW-0472">Membrane</keyword>
<dbReference type="Pfam" id="PF06990">
    <property type="entry name" value="Gal-3-0_sulfotr"/>
    <property type="match status" value="1"/>
</dbReference>
<dbReference type="OrthoDB" id="514299at2759"/>
<evidence type="ECO:0000256" key="1">
    <source>
        <dbReference type="ARBA" id="ARBA00004323"/>
    </source>
</evidence>
<evidence type="ECO:0000313" key="11">
    <source>
        <dbReference type="Proteomes" id="UP000085678"/>
    </source>
</evidence>
<dbReference type="GeneID" id="106171347"/>
<dbReference type="GO" id="GO:0000139">
    <property type="term" value="C:Golgi membrane"/>
    <property type="evidence" value="ECO:0007669"/>
    <property type="project" value="UniProtKB-SubCell"/>
</dbReference>
<dbReference type="PANTHER" id="PTHR14647:SF86">
    <property type="entry name" value="GALACTOSE-3-O-SULFOTRANSFERASE"/>
    <property type="match status" value="1"/>
</dbReference>
<dbReference type="SUPFAM" id="SSF52540">
    <property type="entry name" value="P-loop containing nucleoside triphosphate hydrolases"/>
    <property type="match status" value="1"/>
</dbReference>
<keyword evidence="11" id="KW-1185">Reference proteome</keyword>
<keyword evidence="4 10" id="KW-0812">Transmembrane</keyword>
<dbReference type="GO" id="GO:0001733">
    <property type="term" value="F:galactosylceramide sulfotransferase activity"/>
    <property type="evidence" value="ECO:0007669"/>
    <property type="project" value="InterPro"/>
</dbReference>
<dbReference type="Proteomes" id="UP000085678">
    <property type="component" value="Unplaced"/>
</dbReference>
<evidence type="ECO:0000256" key="7">
    <source>
        <dbReference type="ARBA" id="ARBA00023034"/>
    </source>
</evidence>
<keyword evidence="5" id="KW-0735">Signal-anchor</keyword>
<dbReference type="OMA" id="EISAVMF"/>
<protein>
    <submittedName>
        <fullName evidence="12">Galactose-3-O-sulfotransferase 2-like</fullName>
    </submittedName>
</protein>
<dbReference type="Gene3D" id="3.40.50.300">
    <property type="entry name" value="P-loop containing nucleotide triphosphate hydrolases"/>
    <property type="match status" value="1"/>
</dbReference>
<keyword evidence="7" id="KW-0333">Golgi apparatus</keyword>
<organism evidence="11 12">
    <name type="scientific">Lingula anatina</name>
    <name type="common">Brachiopod</name>
    <name type="synonym">Lingula unguis</name>
    <dbReference type="NCBI Taxonomy" id="7574"/>
    <lineage>
        <taxon>Eukaryota</taxon>
        <taxon>Metazoa</taxon>
        <taxon>Spiralia</taxon>
        <taxon>Lophotrochozoa</taxon>
        <taxon>Brachiopoda</taxon>
        <taxon>Linguliformea</taxon>
        <taxon>Lingulata</taxon>
        <taxon>Lingulida</taxon>
        <taxon>Linguloidea</taxon>
        <taxon>Lingulidae</taxon>
        <taxon>Lingula</taxon>
    </lineage>
</organism>
<evidence type="ECO:0000256" key="5">
    <source>
        <dbReference type="ARBA" id="ARBA00022968"/>
    </source>
</evidence>
<evidence type="ECO:0000256" key="4">
    <source>
        <dbReference type="ARBA" id="ARBA00022692"/>
    </source>
</evidence>
<keyword evidence="9" id="KW-0325">Glycoprotein</keyword>
<feature type="transmembrane region" description="Helical" evidence="10">
    <location>
        <begin position="6"/>
        <end position="25"/>
    </location>
</feature>
<dbReference type="AlphaFoldDB" id="A0A1S3J9N7"/>
<evidence type="ECO:0000313" key="12">
    <source>
        <dbReference type="RefSeq" id="XP_013407110.1"/>
    </source>
</evidence>
<comment type="similarity">
    <text evidence="2">Belongs to the galactose-3-O-sulfotransferase family.</text>
</comment>
<comment type="subcellular location">
    <subcellularLocation>
        <location evidence="1">Golgi apparatus membrane</location>
        <topology evidence="1">Single-pass type II membrane protein</topology>
    </subcellularLocation>
</comment>
<proteinExistence type="inferred from homology"/>
<evidence type="ECO:0000256" key="3">
    <source>
        <dbReference type="ARBA" id="ARBA00022679"/>
    </source>
</evidence>
<evidence type="ECO:0000256" key="2">
    <source>
        <dbReference type="ARBA" id="ARBA00008124"/>
    </source>
</evidence>